<evidence type="ECO:0000256" key="3">
    <source>
        <dbReference type="ARBA" id="ARBA00022516"/>
    </source>
</evidence>
<organism evidence="11 12">
    <name type="scientific">Massilimicrobiota timonensis</name>
    <dbReference type="NCBI Taxonomy" id="1776392"/>
    <lineage>
        <taxon>Bacteria</taxon>
        <taxon>Bacillati</taxon>
        <taxon>Bacillota</taxon>
        <taxon>Erysipelotrichia</taxon>
        <taxon>Erysipelotrichales</taxon>
        <taxon>Erysipelotrichaceae</taxon>
        <taxon>Massilimicrobiota</taxon>
    </lineage>
</organism>
<keyword evidence="11" id="KW-0012">Acyltransferase</keyword>
<evidence type="ECO:0000256" key="6">
    <source>
        <dbReference type="ARBA" id="ARBA00023209"/>
    </source>
</evidence>
<evidence type="ECO:0000313" key="12">
    <source>
        <dbReference type="Proteomes" id="UP000195305"/>
    </source>
</evidence>
<comment type="catalytic activity">
    <reaction evidence="1 10">
        <text>a fatty acyl-[ACP] + phosphate = an acyl phosphate + holo-[ACP]</text>
        <dbReference type="Rhea" id="RHEA:42292"/>
        <dbReference type="Rhea" id="RHEA-COMP:9685"/>
        <dbReference type="Rhea" id="RHEA-COMP:14125"/>
        <dbReference type="ChEBI" id="CHEBI:43474"/>
        <dbReference type="ChEBI" id="CHEBI:59918"/>
        <dbReference type="ChEBI" id="CHEBI:64479"/>
        <dbReference type="ChEBI" id="CHEBI:138651"/>
        <dbReference type="EC" id="2.3.1.274"/>
    </reaction>
</comment>
<evidence type="ECO:0000313" key="11">
    <source>
        <dbReference type="EMBL" id="OUQ33434.1"/>
    </source>
</evidence>
<dbReference type="GO" id="GO:0006633">
    <property type="term" value="P:fatty acid biosynthetic process"/>
    <property type="evidence" value="ECO:0007669"/>
    <property type="project" value="UniProtKB-UniRule"/>
</dbReference>
<dbReference type="OrthoDB" id="9806408at2"/>
<protein>
    <recommendedName>
        <fullName evidence="8 10">Phosphate acyltransferase</fullName>
        <ecNumber evidence="8 10">2.3.1.274</ecNumber>
    </recommendedName>
    <alternativeName>
        <fullName evidence="10">Acyl-ACP phosphotransacylase</fullName>
    </alternativeName>
    <alternativeName>
        <fullName evidence="10">Acyl-[acyl-carrier-protein]--phosphate acyltransferase</fullName>
    </alternativeName>
    <alternativeName>
        <fullName evidence="10">Phosphate-acyl-ACP acyltransferase</fullName>
    </alternativeName>
</protein>
<evidence type="ECO:0000256" key="5">
    <source>
        <dbReference type="ARBA" id="ARBA00023098"/>
    </source>
</evidence>
<comment type="caution">
    <text evidence="11">The sequence shown here is derived from an EMBL/GenBank/DDBJ whole genome shotgun (WGS) entry which is preliminary data.</text>
</comment>
<proteinExistence type="inferred from homology"/>
<dbReference type="GO" id="GO:0043811">
    <property type="term" value="F:phosphate:acyl-[acyl carrier protein] acyltransferase activity"/>
    <property type="evidence" value="ECO:0007669"/>
    <property type="project" value="UniProtKB-UniRule"/>
</dbReference>
<dbReference type="Proteomes" id="UP000195305">
    <property type="component" value="Unassembled WGS sequence"/>
</dbReference>
<evidence type="ECO:0000256" key="2">
    <source>
        <dbReference type="ARBA" id="ARBA00022490"/>
    </source>
</evidence>
<reference evidence="11 12" key="1">
    <citation type="journal article" date="2018" name="BMC Genomics">
        <title>Whole genome sequencing and function prediction of 133 gut anaerobes isolated from chicken caecum in pure cultures.</title>
        <authorList>
            <person name="Medvecky M."/>
            <person name="Cejkova D."/>
            <person name="Polansky O."/>
            <person name="Karasova D."/>
            <person name="Kubasova T."/>
            <person name="Cizek A."/>
            <person name="Rychlik I."/>
        </authorList>
    </citation>
    <scope>NUCLEOTIDE SEQUENCE [LARGE SCALE GENOMIC DNA]</scope>
    <source>
        <strain evidence="11 12">An13</strain>
    </source>
</reference>
<gene>
    <name evidence="10" type="primary">plsX</name>
    <name evidence="11" type="ORF">B5E75_10090</name>
</gene>
<sequence>MYKLSIDAMSGDLGSAIVVEACEMFIKSHHDAELYVTGKKEELEKLSSYPHIHIVDARDIVKMDDGIMSVRRKKESSMVKAVMMAREGIVDGVVSCGSTGAFYTSAMLFLKRIEGVEKSCLMVMMPTYNGKGMAMLDVGANAENTAEQLYDFAIMGYIYAKNIRGIQQPRVALLNIGTESKKGDETHQKAYQLLQQSDRLHFVGNVEGRDILSGDYDVVVTDGFSGNIALKTCEGVAGTLMKMIKESMMSSFKGKLGALLAKSSLYSLKEKFDYKSVGGALMMGFEKAVVKAHGASDAKAFSNAMDLAYQMVKMDVVGQMKEGLSQK</sequence>
<evidence type="ECO:0000256" key="4">
    <source>
        <dbReference type="ARBA" id="ARBA00022679"/>
    </source>
</evidence>
<keyword evidence="7 10" id="KW-1208">Phospholipid metabolism</keyword>
<dbReference type="UniPathway" id="UPA00085"/>
<dbReference type="EMBL" id="NFLJ01000030">
    <property type="protein sequence ID" value="OUQ33434.1"/>
    <property type="molecule type" value="Genomic_DNA"/>
</dbReference>
<dbReference type="SUPFAM" id="SSF53659">
    <property type="entry name" value="Isocitrate/Isopropylmalate dehydrogenase-like"/>
    <property type="match status" value="1"/>
</dbReference>
<dbReference type="Pfam" id="PF02504">
    <property type="entry name" value="FA_synthesis"/>
    <property type="match status" value="1"/>
</dbReference>
<name>A0A1Y4SU42_9FIRM</name>
<dbReference type="AlphaFoldDB" id="A0A1Y4SU42"/>
<dbReference type="PANTHER" id="PTHR30100:SF1">
    <property type="entry name" value="PHOSPHATE ACYLTRANSFERASE"/>
    <property type="match status" value="1"/>
</dbReference>
<dbReference type="PANTHER" id="PTHR30100">
    <property type="entry name" value="FATTY ACID/PHOSPHOLIPID SYNTHESIS PROTEIN PLSX"/>
    <property type="match status" value="1"/>
</dbReference>
<evidence type="ECO:0000256" key="10">
    <source>
        <dbReference type="HAMAP-Rule" id="MF_00019"/>
    </source>
</evidence>
<dbReference type="Gene3D" id="3.40.718.10">
    <property type="entry name" value="Isopropylmalate Dehydrogenase"/>
    <property type="match status" value="1"/>
</dbReference>
<dbReference type="InterPro" id="IPR012281">
    <property type="entry name" value="Phospholipid_synth_PlsX-like"/>
</dbReference>
<comment type="pathway">
    <text evidence="10">Lipid metabolism; phospholipid metabolism.</text>
</comment>
<dbReference type="RefSeq" id="WP_087358882.1">
    <property type="nucleotide sequence ID" value="NZ_NFLJ01000030.1"/>
</dbReference>
<comment type="similarity">
    <text evidence="10">Belongs to the PlsX family.</text>
</comment>
<comment type="subunit">
    <text evidence="9 10">Homodimer. Probably interacts with PlsY.</text>
</comment>
<keyword evidence="12" id="KW-1185">Reference proteome</keyword>
<comment type="subcellular location">
    <subcellularLocation>
        <location evidence="10">Cytoplasm</location>
    </subcellularLocation>
    <text evidence="10">Associated with the membrane possibly through PlsY.</text>
</comment>
<accession>A0A1Y4SU42</accession>
<dbReference type="PIRSF" id="PIRSF002465">
    <property type="entry name" value="Phsphlp_syn_PlsX"/>
    <property type="match status" value="1"/>
</dbReference>
<keyword evidence="2 10" id="KW-0963">Cytoplasm</keyword>
<evidence type="ECO:0000256" key="7">
    <source>
        <dbReference type="ARBA" id="ARBA00023264"/>
    </source>
</evidence>
<dbReference type="NCBIfam" id="TIGR00182">
    <property type="entry name" value="plsX"/>
    <property type="match status" value="1"/>
</dbReference>
<dbReference type="InterPro" id="IPR003664">
    <property type="entry name" value="FA_synthesis"/>
</dbReference>
<dbReference type="EC" id="2.3.1.274" evidence="8 10"/>
<keyword evidence="5 10" id="KW-0443">Lipid metabolism</keyword>
<keyword evidence="4 10" id="KW-0808">Transferase</keyword>
<dbReference type="GO" id="GO:0005737">
    <property type="term" value="C:cytoplasm"/>
    <property type="evidence" value="ECO:0007669"/>
    <property type="project" value="UniProtKB-SubCell"/>
</dbReference>
<evidence type="ECO:0000256" key="1">
    <source>
        <dbReference type="ARBA" id="ARBA00001232"/>
    </source>
</evidence>
<dbReference type="HAMAP" id="MF_00019">
    <property type="entry name" value="PlsX"/>
    <property type="match status" value="1"/>
</dbReference>
<comment type="function">
    <text evidence="10">Catalyzes the reversible formation of acyl-phosphate (acyl-PO(4)) from acyl-[acyl-carrier-protein] (acyl-ACP). This enzyme utilizes acyl-ACP as fatty acyl donor, but not acyl-CoA.</text>
</comment>
<keyword evidence="6 10" id="KW-0594">Phospholipid biosynthesis</keyword>
<evidence type="ECO:0000256" key="8">
    <source>
        <dbReference type="ARBA" id="ARBA00024069"/>
    </source>
</evidence>
<keyword evidence="3 10" id="KW-0444">Lipid biosynthesis</keyword>
<dbReference type="GO" id="GO:0008654">
    <property type="term" value="P:phospholipid biosynthetic process"/>
    <property type="evidence" value="ECO:0007669"/>
    <property type="project" value="UniProtKB-KW"/>
</dbReference>
<evidence type="ECO:0000256" key="9">
    <source>
        <dbReference type="ARBA" id="ARBA00046608"/>
    </source>
</evidence>